<dbReference type="PANTHER" id="PTHR43432:SF6">
    <property type="entry name" value="RADICAL SAM CORE DOMAIN-CONTAINING PROTEIN"/>
    <property type="match status" value="1"/>
</dbReference>
<organism evidence="4 5">
    <name type="scientific">Thermococcus sibiricus</name>
    <dbReference type="NCBI Taxonomy" id="172049"/>
    <lineage>
        <taxon>Archaea</taxon>
        <taxon>Methanobacteriati</taxon>
        <taxon>Methanobacteriota</taxon>
        <taxon>Thermococci</taxon>
        <taxon>Thermococcales</taxon>
        <taxon>Thermococcaceae</taxon>
        <taxon>Thermococcus</taxon>
    </lineage>
</organism>
<reference evidence="5" key="1">
    <citation type="journal article" date="2015" name="MBio">
        <title>Genome-Resolved Metagenomic Analysis Reveals Roles for Candidate Phyla and Other Microbial Community Members in Biogeochemical Transformations in Oil Reservoirs.</title>
        <authorList>
            <person name="Hu P."/>
            <person name="Tom L."/>
            <person name="Singh A."/>
            <person name="Thomas B.C."/>
            <person name="Baker B.J."/>
            <person name="Piceno Y.M."/>
            <person name="Andersen G.L."/>
            <person name="Banfield J.F."/>
        </authorList>
    </citation>
    <scope>NUCLEOTIDE SEQUENCE [LARGE SCALE GENOMIC DNA]</scope>
</reference>
<protein>
    <submittedName>
        <fullName evidence="4">Radical SAM domain protein</fullName>
    </submittedName>
</protein>
<gene>
    <name evidence="4" type="ORF">XD54_2042</name>
</gene>
<evidence type="ECO:0000313" key="4">
    <source>
        <dbReference type="EMBL" id="KUK16673.1"/>
    </source>
</evidence>
<sequence length="61" mass="7115">MRIIKTKAKSIYTKSGIPGVDWVINQYVGCQFGCKYCYAKFLCRWKPYGEWGTWVEVKTNA</sequence>
<name>A0A117L136_9EURY</name>
<dbReference type="GO" id="GO:0046872">
    <property type="term" value="F:metal ion binding"/>
    <property type="evidence" value="ECO:0007669"/>
    <property type="project" value="UniProtKB-KW"/>
</dbReference>
<feature type="non-terminal residue" evidence="4">
    <location>
        <position position="61"/>
    </location>
</feature>
<accession>A0A117L136</accession>
<evidence type="ECO:0000256" key="1">
    <source>
        <dbReference type="ARBA" id="ARBA00022723"/>
    </source>
</evidence>
<evidence type="ECO:0000313" key="5">
    <source>
        <dbReference type="Proteomes" id="UP000053911"/>
    </source>
</evidence>
<evidence type="ECO:0000256" key="2">
    <source>
        <dbReference type="ARBA" id="ARBA00023004"/>
    </source>
</evidence>
<dbReference type="PANTHER" id="PTHR43432">
    <property type="entry name" value="SLR0285 PROTEIN"/>
    <property type="match status" value="1"/>
</dbReference>
<keyword evidence="2" id="KW-0408">Iron</keyword>
<keyword evidence="3" id="KW-0411">Iron-sulfur</keyword>
<evidence type="ECO:0000256" key="3">
    <source>
        <dbReference type="ARBA" id="ARBA00023014"/>
    </source>
</evidence>
<dbReference type="Proteomes" id="UP000053911">
    <property type="component" value="Unassembled WGS sequence"/>
</dbReference>
<comment type="caution">
    <text evidence="4">The sequence shown here is derived from an EMBL/GenBank/DDBJ whole genome shotgun (WGS) entry which is preliminary data.</text>
</comment>
<dbReference type="GO" id="GO:0051536">
    <property type="term" value="F:iron-sulfur cluster binding"/>
    <property type="evidence" value="ECO:0007669"/>
    <property type="project" value="UniProtKB-KW"/>
</dbReference>
<dbReference type="EMBL" id="LGFD01000082">
    <property type="protein sequence ID" value="KUK16673.1"/>
    <property type="molecule type" value="Genomic_DNA"/>
</dbReference>
<dbReference type="AlphaFoldDB" id="A0A117L136"/>
<proteinExistence type="predicted"/>
<dbReference type="InterPro" id="IPR040086">
    <property type="entry name" value="MJ0683-like"/>
</dbReference>
<keyword evidence="1" id="KW-0479">Metal-binding</keyword>